<dbReference type="SUPFAM" id="SSF109604">
    <property type="entry name" value="HD-domain/PDEase-like"/>
    <property type="match status" value="1"/>
</dbReference>
<reference evidence="2 3" key="1">
    <citation type="submission" date="2019-08" db="EMBL/GenBank/DDBJ databases">
        <authorList>
            <person name="Khan S.A."/>
            <person name="Jeon C.O."/>
            <person name="Jeong S.E."/>
        </authorList>
    </citation>
    <scope>NUCLEOTIDE SEQUENCE [LARGE SCALE GENOMIC DNA]</scope>
    <source>
        <strain evidence="3">IMCC1728</strain>
    </source>
</reference>
<dbReference type="Proteomes" id="UP000321832">
    <property type="component" value="Unassembled WGS sequence"/>
</dbReference>
<accession>A0A5C6U2H3</accession>
<comment type="caution">
    <text evidence="2">The sequence shown here is derived from an EMBL/GenBank/DDBJ whole genome shotgun (WGS) entry which is preliminary data.</text>
</comment>
<dbReference type="Gene3D" id="1.10.3210.10">
    <property type="entry name" value="Hypothetical protein af1432"/>
    <property type="match status" value="1"/>
</dbReference>
<evidence type="ECO:0000313" key="2">
    <source>
        <dbReference type="EMBL" id="TXC67212.1"/>
    </source>
</evidence>
<dbReference type="PROSITE" id="PS51833">
    <property type="entry name" value="HDOD"/>
    <property type="match status" value="1"/>
</dbReference>
<organism evidence="2 3">
    <name type="scientific">Piscinibacter aquaticus</name>
    <dbReference type="NCBI Taxonomy" id="392597"/>
    <lineage>
        <taxon>Bacteria</taxon>
        <taxon>Pseudomonadati</taxon>
        <taxon>Pseudomonadota</taxon>
        <taxon>Betaproteobacteria</taxon>
        <taxon>Burkholderiales</taxon>
        <taxon>Sphaerotilaceae</taxon>
        <taxon>Piscinibacter</taxon>
    </lineage>
</organism>
<dbReference type="EMBL" id="VOPW01000001">
    <property type="protein sequence ID" value="TXC67212.1"/>
    <property type="molecule type" value="Genomic_DNA"/>
</dbReference>
<dbReference type="Pfam" id="PF08668">
    <property type="entry name" value="HDOD"/>
    <property type="match status" value="1"/>
</dbReference>
<name>A0A5C6U2H3_9BURK</name>
<dbReference type="InterPro" id="IPR052340">
    <property type="entry name" value="RNase_Y/CdgJ"/>
</dbReference>
<evidence type="ECO:0000259" key="1">
    <source>
        <dbReference type="PROSITE" id="PS51833"/>
    </source>
</evidence>
<evidence type="ECO:0000313" key="3">
    <source>
        <dbReference type="Proteomes" id="UP000321832"/>
    </source>
</evidence>
<protein>
    <submittedName>
        <fullName evidence="2">HDOD domain-containing protein</fullName>
    </submittedName>
</protein>
<keyword evidence="3" id="KW-1185">Reference proteome</keyword>
<dbReference type="AlphaFoldDB" id="A0A5C6U2H3"/>
<dbReference type="PANTHER" id="PTHR33525:SF4">
    <property type="entry name" value="CYCLIC DI-GMP PHOSPHODIESTERASE CDGJ"/>
    <property type="match status" value="1"/>
</dbReference>
<proteinExistence type="predicted"/>
<feature type="domain" description="HDOD" evidence="1">
    <location>
        <begin position="244"/>
        <end position="433"/>
    </location>
</feature>
<gene>
    <name evidence="2" type="ORF">FSC37_20340</name>
</gene>
<sequence>MPNPRLAGRAAGRGRHVSSFWSRLFGGKPAAAPAAAAAPQAAPPTTAAAPAVAAPTFGARRPLVGIHGEVAGFEFRLSPSTQRRMQAGAEGPAAAAHAISLLAAMRSTLEGGRIALGELPASLLCRSAVAEQVPDGAWIAVRGAFEPDDSLAGALTSWRTRGVKLGAALGGPMPPGAGFVLLQAGDSSVDGLLAALDRCAQEQPLLARVALDLPGVEAIEQALERGASLAAGRVEPGAGAMAQRRIVQPATQRLCQLLNDVVADRDTAQIGAALRADSALSYRLLRFVNSPAVGLAQPVESVEQAVMVLGRAELYRWLSVLLTASGSGRKASRALQEVAMARARLLELLAAEREDTPPPALFTVGLLSMLDALLQVPLAEALAPLQIADAAREAIVDRAGPWWPLLQLAIAVERHDLAVAEPLAAAHGGLEAVLAKAEQAWAGRPSCRAQAAPA</sequence>
<dbReference type="InterPro" id="IPR013976">
    <property type="entry name" value="HDOD"/>
</dbReference>
<dbReference type="PANTHER" id="PTHR33525">
    <property type="match status" value="1"/>
</dbReference>